<comment type="subcellular location">
    <subcellularLocation>
        <location evidence="1">Membrane</location>
    </subcellularLocation>
</comment>
<evidence type="ECO:0000313" key="8">
    <source>
        <dbReference type="Proteomes" id="UP000678393"/>
    </source>
</evidence>
<dbReference type="PROSITE" id="PS50262">
    <property type="entry name" value="G_PROTEIN_RECEP_F1_2"/>
    <property type="match status" value="1"/>
</dbReference>
<dbReference type="OrthoDB" id="6062462at2759"/>
<evidence type="ECO:0000256" key="4">
    <source>
        <dbReference type="ARBA" id="ARBA00023136"/>
    </source>
</evidence>
<reference evidence="7" key="1">
    <citation type="submission" date="2021-04" db="EMBL/GenBank/DDBJ databases">
        <authorList>
            <consortium name="Molecular Ecology Group"/>
        </authorList>
    </citation>
    <scope>NUCLEOTIDE SEQUENCE</scope>
</reference>
<evidence type="ECO:0000256" key="3">
    <source>
        <dbReference type="ARBA" id="ARBA00022989"/>
    </source>
</evidence>
<gene>
    <name evidence="7" type="ORF">CUNI_LOCUS13522</name>
</gene>
<dbReference type="InterPro" id="IPR017452">
    <property type="entry name" value="GPCR_Rhodpsn_7TM"/>
</dbReference>
<evidence type="ECO:0000259" key="6">
    <source>
        <dbReference type="PROSITE" id="PS50262"/>
    </source>
</evidence>
<evidence type="ECO:0000256" key="1">
    <source>
        <dbReference type="ARBA" id="ARBA00004370"/>
    </source>
</evidence>
<dbReference type="EMBL" id="CAJHNH020002872">
    <property type="protein sequence ID" value="CAG5127964.1"/>
    <property type="molecule type" value="Genomic_DNA"/>
</dbReference>
<dbReference type="InterPro" id="IPR052954">
    <property type="entry name" value="GPCR-Ligand_Int"/>
</dbReference>
<keyword evidence="3 5" id="KW-1133">Transmembrane helix</keyword>
<comment type="caution">
    <text evidence="7">The sequence shown here is derived from an EMBL/GenBank/DDBJ whole genome shotgun (WGS) entry which is preliminary data.</text>
</comment>
<evidence type="ECO:0000256" key="2">
    <source>
        <dbReference type="ARBA" id="ARBA00022692"/>
    </source>
</evidence>
<dbReference type="SUPFAM" id="SSF81321">
    <property type="entry name" value="Family A G protein-coupled receptor-like"/>
    <property type="match status" value="1"/>
</dbReference>
<sequence length="354" mass="39407">MANATNLPVTNSDLMTTQQFFIVAESCAIVWAALSIFGIISNTINIKIFIIMGMGDSGTVSLLALSIFDLLYSIIALCAGVSGILAMVELRCGVVFAIEPFGVGVIFANVMTLINVPNTLVTTFIAVARCMCVAKPLHFRNMFTRTRTVICSIVFTLFAVVVYVPVLTNMGVVMQFDRRRNISRLSLWVSHDREFVKDIVWMITDVILPFTTQFIVIVSVVIMARGLRIASSFRQSYASNVVTEPGTDSKKADNNAETETLSDNILSSHTLTKKEFRVIQQIILISVVYIICNTPKILASTAATIEPQYTFGGRYNNIYLAINLLRKHFEIVNASVNTFIYYAYNTKFRNTLHL</sequence>
<name>A0A8S3ZEI0_9EUPU</name>
<dbReference type="PANTHER" id="PTHR46641:SF18">
    <property type="entry name" value="G-PROTEIN COUPLED RECEPTORS FAMILY 1 PROFILE DOMAIN-CONTAINING PROTEIN"/>
    <property type="match status" value="1"/>
</dbReference>
<dbReference type="PRINTS" id="PR00237">
    <property type="entry name" value="GPCRRHODOPSN"/>
</dbReference>
<dbReference type="PANTHER" id="PTHR46641">
    <property type="entry name" value="FMRFAMIDE RECEPTOR-RELATED"/>
    <property type="match status" value="1"/>
</dbReference>
<dbReference type="GO" id="GO:0004930">
    <property type="term" value="F:G protein-coupled receptor activity"/>
    <property type="evidence" value="ECO:0007669"/>
    <property type="project" value="InterPro"/>
</dbReference>
<organism evidence="7 8">
    <name type="scientific">Candidula unifasciata</name>
    <dbReference type="NCBI Taxonomy" id="100452"/>
    <lineage>
        <taxon>Eukaryota</taxon>
        <taxon>Metazoa</taxon>
        <taxon>Spiralia</taxon>
        <taxon>Lophotrochozoa</taxon>
        <taxon>Mollusca</taxon>
        <taxon>Gastropoda</taxon>
        <taxon>Heterobranchia</taxon>
        <taxon>Euthyneura</taxon>
        <taxon>Panpulmonata</taxon>
        <taxon>Eupulmonata</taxon>
        <taxon>Stylommatophora</taxon>
        <taxon>Helicina</taxon>
        <taxon>Helicoidea</taxon>
        <taxon>Geomitridae</taxon>
        <taxon>Candidula</taxon>
    </lineage>
</organism>
<evidence type="ECO:0000256" key="5">
    <source>
        <dbReference type="SAM" id="Phobius"/>
    </source>
</evidence>
<dbReference type="GO" id="GO:0016020">
    <property type="term" value="C:membrane"/>
    <property type="evidence" value="ECO:0007669"/>
    <property type="project" value="UniProtKB-SubCell"/>
</dbReference>
<proteinExistence type="predicted"/>
<feature type="transmembrane region" description="Helical" evidence="5">
    <location>
        <begin position="149"/>
        <end position="168"/>
    </location>
</feature>
<feature type="transmembrane region" description="Helical" evidence="5">
    <location>
        <begin position="20"/>
        <end position="41"/>
    </location>
</feature>
<feature type="transmembrane region" description="Helical" evidence="5">
    <location>
        <begin position="199"/>
        <end position="224"/>
    </location>
</feature>
<dbReference type="Gene3D" id="1.20.1070.10">
    <property type="entry name" value="Rhodopsin 7-helix transmembrane proteins"/>
    <property type="match status" value="1"/>
</dbReference>
<dbReference type="InterPro" id="IPR000276">
    <property type="entry name" value="GPCR_Rhodpsn"/>
</dbReference>
<dbReference type="AlphaFoldDB" id="A0A8S3ZEI0"/>
<dbReference type="Proteomes" id="UP000678393">
    <property type="component" value="Unassembled WGS sequence"/>
</dbReference>
<keyword evidence="2 5" id="KW-0812">Transmembrane</keyword>
<evidence type="ECO:0000313" key="7">
    <source>
        <dbReference type="EMBL" id="CAG5127964.1"/>
    </source>
</evidence>
<feature type="domain" description="G-protein coupled receptors family 1 profile" evidence="6">
    <location>
        <begin position="41"/>
        <end position="341"/>
    </location>
</feature>
<feature type="transmembrane region" description="Helical" evidence="5">
    <location>
        <begin position="106"/>
        <end position="128"/>
    </location>
</feature>
<keyword evidence="4 5" id="KW-0472">Membrane</keyword>
<accession>A0A8S3ZEI0</accession>
<feature type="transmembrane region" description="Helical" evidence="5">
    <location>
        <begin position="62"/>
        <end position="86"/>
    </location>
</feature>
<keyword evidence="8" id="KW-1185">Reference proteome</keyword>
<protein>
    <recommendedName>
        <fullName evidence="6">G-protein coupled receptors family 1 profile domain-containing protein</fullName>
    </recommendedName>
</protein>